<dbReference type="Gene3D" id="3.30.720.120">
    <property type="match status" value="1"/>
</dbReference>
<dbReference type="InterPro" id="IPR037523">
    <property type="entry name" value="VOC_core"/>
</dbReference>
<comment type="caution">
    <text evidence="2">The sequence shown here is derived from an EMBL/GenBank/DDBJ whole genome shotgun (WGS) entry which is preliminary data.</text>
</comment>
<feature type="domain" description="VOC" evidence="1">
    <location>
        <begin position="1"/>
        <end position="124"/>
    </location>
</feature>
<dbReference type="RefSeq" id="WP_378016126.1">
    <property type="nucleotide sequence ID" value="NZ_JBHSKT010000002.1"/>
</dbReference>
<keyword evidence="3" id="KW-1185">Reference proteome</keyword>
<evidence type="ECO:0000313" key="3">
    <source>
        <dbReference type="Proteomes" id="UP001596161"/>
    </source>
</evidence>
<dbReference type="Proteomes" id="UP001596161">
    <property type="component" value="Unassembled WGS sequence"/>
</dbReference>
<name>A0ABW0E908_9BACT</name>
<dbReference type="SUPFAM" id="SSF54593">
    <property type="entry name" value="Glyoxalase/Bleomycin resistance protein/Dihydroxybiphenyl dioxygenase"/>
    <property type="match status" value="1"/>
</dbReference>
<sequence length="125" mass="13796">MIEFILYVADQSRSKTFYANVLQQTPTLDVPGMTEFDLSETCKLGLMPENGIAKILGEHLPHPASGNGIPRCELYLFKENAAEVCERAVKNGGKMISTVQPRDWGHTVGYVTDPDGHVLALAEKY</sequence>
<dbReference type="InterPro" id="IPR004360">
    <property type="entry name" value="Glyas_Fos-R_dOase_dom"/>
</dbReference>
<dbReference type="InterPro" id="IPR029068">
    <property type="entry name" value="Glyas_Bleomycin-R_OHBP_Dase"/>
</dbReference>
<protein>
    <submittedName>
        <fullName evidence="2">VOC family protein</fullName>
    </submittedName>
</protein>
<dbReference type="PROSITE" id="PS51819">
    <property type="entry name" value="VOC"/>
    <property type="match status" value="1"/>
</dbReference>
<dbReference type="Pfam" id="PF00903">
    <property type="entry name" value="Glyoxalase"/>
    <property type="match status" value="1"/>
</dbReference>
<evidence type="ECO:0000259" key="1">
    <source>
        <dbReference type="PROSITE" id="PS51819"/>
    </source>
</evidence>
<reference evidence="3" key="1">
    <citation type="journal article" date="2019" name="Int. J. Syst. Evol. Microbiol.">
        <title>The Global Catalogue of Microorganisms (GCM) 10K type strain sequencing project: providing services to taxonomists for standard genome sequencing and annotation.</title>
        <authorList>
            <consortium name="The Broad Institute Genomics Platform"/>
            <consortium name="The Broad Institute Genome Sequencing Center for Infectious Disease"/>
            <person name="Wu L."/>
            <person name="Ma J."/>
        </authorList>
    </citation>
    <scope>NUCLEOTIDE SEQUENCE [LARGE SCALE GENOMIC DNA]</scope>
    <source>
        <strain evidence="3">KACC 12602</strain>
    </source>
</reference>
<dbReference type="EMBL" id="JBHSKT010000002">
    <property type="protein sequence ID" value="MFC5269746.1"/>
    <property type="molecule type" value="Genomic_DNA"/>
</dbReference>
<dbReference type="Gene3D" id="3.30.720.110">
    <property type="match status" value="1"/>
</dbReference>
<organism evidence="2 3">
    <name type="scientific">Adhaeribacter terreus</name>
    <dbReference type="NCBI Taxonomy" id="529703"/>
    <lineage>
        <taxon>Bacteria</taxon>
        <taxon>Pseudomonadati</taxon>
        <taxon>Bacteroidota</taxon>
        <taxon>Cytophagia</taxon>
        <taxon>Cytophagales</taxon>
        <taxon>Hymenobacteraceae</taxon>
        <taxon>Adhaeribacter</taxon>
    </lineage>
</organism>
<gene>
    <name evidence="2" type="ORF">ACFPIB_03930</name>
</gene>
<evidence type="ECO:0000313" key="2">
    <source>
        <dbReference type="EMBL" id="MFC5269746.1"/>
    </source>
</evidence>
<proteinExistence type="predicted"/>
<accession>A0ABW0E908</accession>